<evidence type="ECO:0000256" key="6">
    <source>
        <dbReference type="PIRSR" id="PIRSR606823-2"/>
    </source>
</evidence>
<keyword evidence="6" id="KW-0862">Zinc</keyword>
<feature type="domain" description="Neutral/alkaline non-lysosomal ceramidase N-terminal" evidence="8">
    <location>
        <begin position="37"/>
        <end position="541"/>
    </location>
</feature>
<dbReference type="GO" id="GO:0046872">
    <property type="term" value="F:metal ion binding"/>
    <property type="evidence" value="ECO:0007669"/>
    <property type="project" value="UniProtKB-KW"/>
</dbReference>
<dbReference type="InterPro" id="IPR006823">
    <property type="entry name" value="Ceramidase_alk"/>
</dbReference>
<dbReference type="AlphaFoldDB" id="A0A9Q0MK64"/>
<dbReference type="GO" id="GO:0017040">
    <property type="term" value="F:N-acylsphingosine amidohydrolase activity"/>
    <property type="evidence" value="ECO:0007669"/>
    <property type="project" value="UniProtKB-UniRule"/>
</dbReference>
<dbReference type="GO" id="GO:0042759">
    <property type="term" value="P:long-chain fatty acid biosynthetic process"/>
    <property type="evidence" value="ECO:0007669"/>
    <property type="project" value="TreeGrafter"/>
</dbReference>
<dbReference type="OrthoDB" id="191371at2759"/>
<accession>A0A9Q0MK64</accession>
<protein>
    <recommendedName>
        <fullName evidence="3 7">Neutral ceramidase</fullName>
        <ecNumber evidence="2 7">3.5.1.23</ecNumber>
    </recommendedName>
</protein>
<feature type="binding site" evidence="6">
    <location>
        <position position="236"/>
    </location>
    <ligand>
        <name>Zn(2+)</name>
        <dbReference type="ChEBI" id="CHEBI:29105"/>
    </ligand>
</feature>
<evidence type="ECO:0000259" key="9">
    <source>
        <dbReference type="Pfam" id="PF17048"/>
    </source>
</evidence>
<dbReference type="InterPro" id="IPR031331">
    <property type="entry name" value="NEUT/ALK_ceramidase_C"/>
</dbReference>
<keyword evidence="7" id="KW-0746">Sphingolipid metabolism</keyword>
<keyword evidence="4 7" id="KW-0378">Hydrolase</keyword>
<dbReference type="GO" id="GO:0046512">
    <property type="term" value="P:sphingosine biosynthetic process"/>
    <property type="evidence" value="ECO:0007669"/>
    <property type="project" value="TreeGrafter"/>
</dbReference>
<comment type="similarity">
    <text evidence="1 7">Belongs to the neutral ceramidase family.</text>
</comment>
<name>A0A9Q0MK64_9DIPT</name>
<dbReference type="InterPro" id="IPR038445">
    <property type="entry name" value="NCDase_C_sf"/>
</dbReference>
<evidence type="ECO:0000313" key="10">
    <source>
        <dbReference type="EMBL" id="KAJ6625686.1"/>
    </source>
</evidence>
<dbReference type="GO" id="GO:0016020">
    <property type="term" value="C:membrane"/>
    <property type="evidence" value="ECO:0007669"/>
    <property type="project" value="GOC"/>
</dbReference>
<evidence type="ECO:0000256" key="2">
    <source>
        <dbReference type="ARBA" id="ARBA00011891"/>
    </source>
</evidence>
<dbReference type="PANTHER" id="PTHR12670">
    <property type="entry name" value="CERAMIDASE"/>
    <property type="match status" value="1"/>
</dbReference>
<evidence type="ECO:0000256" key="7">
    <source>
        <dbReference type="RuleBase" id="RU366019"/>
    </source>
</evidence>
<keyword evidence="6" id="KW-0479">Metal-binding</keyword>
<organism evidence="10 11">
    <name type="scientific">Pseudolycoriella hygida</name>
    <dbReference type="NCBI Taxonomy" id="35572"/>
    <lineage>
        <taxon>Eukaryota</taxon>
        <taxon>Metazoa</taxon>
        <taxon>Ecdysozoa</taxon>
        <taxon>Arthropoda</taxon>
        <taxon>Hexapoda</taxon>
        <taxon>Insecta</taxon>
        <taxon>Pterygota</taxon>
        <taxon>Neoptera</taxon>
        <taxon>Endopterygota</taxon>
        <taxon>Diptera</taxon>
        <taxon>Nematocera</taxon>
        <taxon>Sciaroidea</taxon>
        <taxon>Sciaridae</taxon>
        <taxon>Pseudolycoriella</taxon>
    </lineage>
</organism>
<dbReference type="GO" id="GO:0046514">
    <property type="term" value="P:ceramide catabolic process"/>
    <property type="evidence" value="ECO:0007669"/>
    <property type="project" value="InterPro"/>
</dbReference>
<dbReference type="Proteomes" id="UP001151699">
    <property type="component" value="Unassembled WGS sequence"/>
</dbReference>
<gene>
    <name evidence="10" type="primary">CDase_3</name>
    <name evidence="10" type="ORF">Bhyg_16314</name>
</gene>
<dbReference type="Pfam" id="PF17048">
    <property type="entry name" value="Ceramidse_alk_C"/>
    <property type="match status" value="1"/>
</dbReference>
<feature type="binding site" evidence="6">
    <location>
        <position position="513"/>
    </location>
    <ligand>
        <name>Zn(2+)</name>
        <dbReference type="ChEBI" id="CHEBI:29105"/>
    </ligand>
</feature>
<comment type="caution">
    <text evidence="10">The sequence shown here is derived from an EMBL/GenBank/DDBJ whole genome shotgun (WGS) entry which is preliminary data.</text>
</comment>
<evidence type="ECO:0000256" key="4">
    <source>
        <dbReference type="ARBA" id="ARBA00022801"/>
    </source>
</evidence>
<keyword evidence="11" id="KW-1185">Reference proteome</keyword>
<feature type="active site" description="Nucleophile" evidence="5">
    <location>
        <position position="287"/>
    </location>
</feature>
<dbReference type="Pfam" id="PF04734">
    <property type="entry name" value="Ceramidase_alk"/>
    <property type="match status" value="1"/>
</dbReference>
<dbReference type="EMBL" id="WJQU01003336">
    <property type="protein sequence ID" value="KAJ6625686.1"/>
    <property type="molecule type" value="Genomic_DNA"/>
</dbReference>
<evidence type="ECO:0000256" key="5">
    <source>
        <dbReference type="PIRSR" id="PIRSR606823-1"/>
    </source>
</evidence>
<dbReference type="EC" id="3.5.1.23" evidence="2 7"/>
<dbReference type="InterPro" id="IPR031329">
    <property type="entry name" value="NEUT/ALK_ceramidase_N"/>
</dbReference>
<dbReference type="PANTHER" id="PTHR12670:SF1">
    <property type="entry name" value="NEUTRAL CERAMIDASE"/>
    <property type="match status" value="1"/>
</dbReference>
<feature type="binding site" evidence="6">
    <location>
        <position position="127"/>
    </location>
    <ligand>
        <name>Zn(2+)</name>
        <dbReference type="ChEBI" id="CHEBI:29105"/>
    </ligand>
</feature>
<evidence type="ECO:0000256" key="1">
    <source>
        <dbReference type="ARBA" id="ARBA00009835"/>
    </source>
</evidence>
<proteinExistence type="inferred from homology"/>
<comment type="catalytic activity">
    <reaction evidence="7">
        <text>an N-acylsphing-4-enine + H2O = sphing-4-enine + a fatty acid</text>
        <dbReference type="Rhea" id="RHEA:20856"/>
        <dbReference type="ChEBI" id="CHEBI:15377"/>
        <dbReference type="ChEBI" id="CHEBI:28868"/>
        <dbReference type="ChEBI" id="CHEBI:52639"/>
        <dbReference type="ChEBI" id="CHEBI:57756"/>
        <dbReference type="EC" id="3.5.1.23"/>
    </reaction>
</comment>
<sequence>MLVKSKLEMAKFNLIGLSVISFWCFCLSYGAVGANGYQIGVGRADCTGPPNQIIFMGYAHPPQRGNGLHLRQFSRAYIVDDGNRRVVYVAFDGSMVSHAVKRDVVSKLKELYGDTYSMDNILVSASHTHGGPGGYMMYFLYDVSIFGFVRETYQALVDGIFNSIVRAHENLQSGRIFVGETEVKGASRNRSPTSYLLNPEDERNLYDGHTDTTLIQMRFVNAFNKVIGAIHWFATHSVSMNNSNLLISSDNVGYAAILLEQEMNPNYRPGKGPFVASFALSNFGDTSPNTNSPKCEFTGRVCDLLSDPCASQEGLCFASGPGRDQFESTKIIADKMYQGARKILAESIGREVKGDVNFVHQFVDFSTYQVSETIKGCVPALGINFASGTTDGPGVPVSDIDFESLRDALLGPDSPVADLVKEHASPTAEDIACHAPKPILLATGRFPIPFDWQPKIVPTQLLKIGDVVLAAVPAETTTMAGRRLSRRIRDTFRANGSNVQVITSDVSNMYSSYVVTPEEYQAQRYEAAFTIFGPHTLSLYIDQFENLSRALVNGLSLSAGPSPPFLDDRVITTQPEPLFDGTPIGRSFGNVIRQPSQTYSVGDSVDVVFISGNPRNNLQHDSTYFNVERQNSYGEWTVIATDADWETKFEWERTNQLLGHSTVTVTWDIPNIGTIENGLYRIRHFGTSRDILGRFTSYVGTSNTFTVSGGRRQFHSSIPNKFSQKITQ</sequence>
<feature type="binding site" evidence="6">
    <location>
        <position position="475"/>
    </location>
    <ligand>
        <name>Zn(2+)</name>
        <dbReference type="ChEBI" id="CHEBI:29105"/>
    </ligand>
</feature>
<evidence type="ECO:0000259" key="8">
    <source>
        <dbReference type="Pfam" id="PF04734"/>
    </source>
</evidence>
<feature type="domain" description="Neutral/alkaline non-lysosomal ceramidase C-terminal" evidence="9">
    <location>
        <begin position="544"/>
        <end position="707"/>
    </location>
</feature>
<evidence type="ECO:0000256" key="3">
    <source>
        <dbReference type="ARBA" id="ARBA00019235"/>
    </source>
</evidence>
<keyword evidence="7" id="KW-0443">Lipid metabolism</keyword>
<comment type="cofactor">
    <cofactor evidence="6">
        <name>Zn(2+)</name>
        <dbReference type="ChEBI" id="CHEBI:29105"/>
    </cofactor>
    <text evidence="6">Binds 1 zinc ion per subunit.</text>
</comment>
<reference evidence="10" key="1">
    <citation type="submission" date="2022-07" db="EMBL/GenBank/DDBJ databases">
        <authorList>
            <person name="Trinca V."/>
            <person name="Uliana J.V.C."/>
            <person name="Torres T.T."/>
            <person name="Ward R.J."/>
            <person name="Monesi N."/>
        </authorList>
    </citation>
    <scope>NUCLEOTIDE SEQUENCE</scope>
    <source>
        <strain evidence="10">HSMRA1968</strain>
        <tissue evidence="10">Whole embryos</tissue>
    </source>
</reference>
<evidence type="ECO:0000313" key="11">
    <source>
        <dbReference type="Proteomes" id="UP001151699"/>
    </source>
</evidence>
<dbReference type="GO" id="GO:0005576">
    <property type="term" value="C:extracellular region"/>
    <property type="evidence" value="ECO:0007669"/>
    <property type="project" value="TreeGrafter"/>
</dbReference>
<dbReference type="Gene3D" id="2.60.40.2300">
    <property type="entry name" value="Neutral/alkaline non-lysosomal ceramidase, C-terminal domain"/>
    <property type="match status" value="1"/>
</dbReference>